<dbReference type="InterPro" id="IPR037523">
    <property type="entry name" value="VOC_core"/>
</dbReference>
<dbReference type="RefSeq" id="WP_183166590.1">
    <property type="nucleotide sequence ID" value="NZ_JACHXI010000009.1"/>
</dbReference>
<sequence>MNLAAVEIKAFVPARDFESSKDFYTRIGFEIPWSSDDLAYVRYGDTSFLLQKFYVEEYTANFMMHFLVEDVGAWYQHVINFGVIERFGLRVEPPQDRPWGLRDFPLVDPSGVLWRVGQNIGSEA</sequence>
<dbReference type="InterPro" id="IPR004360">
    <property type="entry name" value="Glyas_Fos-R_dOase_dom"/>
</dbReference>
<evidence type="ECO:0000259" key="1">
    <source>
        <dbReference type="PROSITE" id="PS51819"/>
    </source>
</evidence>
<dbReference type="EMBL" id="JACHXI010000009">
    <property type="protein sequence ID" value="MBB3103662.1"/>
    <property type="molecule type" value="Genomic_DNA"/>
</dbReference>
<dbReference type="AlphaFoldDB" id="A0A839T2M1"/>
<evidence type="ECO:0000313" key="3">
    <source>
        <dbReference type="Proteomes" id="UP000549250"/>
    </source>
</evidence>
<dbReference type="Gene3D" id="3.10.180.10">
    <property type="entry name" value="2,3-Dihydroxybiphenyl 1,2-Dioxygenase, domain 1"/>
    <property type="match status" value="1"/>
</dbReference>
<dbReference type="Pfam" id="PF00903">
    <property type="entry name" value="Glyoxalase"/>
    <property type="match status" value="1"/>
</dbReference>
<dbReference type="GO" id="GO:0051213">
    <property type="term" value="F:dioxygenase activity"/>
    <property type="evidence" value="ECO:0007669"/>
    <property type="project" value="UniProtKB-KW"/>
</dbReference>
<dbReference type="InterPro" id="IPR029068">
    <property type="entry name" value="Glyas_Bleomycin-R_OHBP_Dase"/>
</dbReference>
<dbReference type="Proteomes" id="UP000549250">
    <property type="component" value="Unassembled WGS sequence"/>
</dbReference>
<proteinExistence type="predicted"/>
<keyword evidence="2" id="KW-0560">Oxidoreductase</keyword>
<evidence type="ECO:0000313" key="2">
    <source>
        <dbReference type="EMBL" id="MBB3103662.1"/>
    </source>
</evidence>
<dbReference type="SUPFAM" id="SSF54593">
    <property type="entry name" value="Glyoxalase/Bleomycin resistance protein/Dihydroxybiphenyl dioxygenase"/>
    <property type="match status" value="1"/>
</dbReference>
<comment type="caution">
    <text evidence="2">The sequence shown here is derived from an EMBL/GenBank/DDBJ whole genome shotgun (WGS) entry which is preliminary data.</text>
</comment>
<organism evidence="2 3">
    <name type="scientific">Azomonas macrocytogenes</name>
    <name type="common">Azotobacter macrocytogenes</name>
    <dbReference type="NCBI Taxonomy" id="69962"/>
    <lineage>
        <taxon>Bacteria</taxon>
        <taxon>Pseudomonadati</taxon>
        <taxon>Pseudomonadota</taxon>
        <taxon>Gammaproteobacteria</taxon>
        <taxon>Pseudomonadales</taxon>
        <taxon>Pseudomonadaceae</taxon>
        <taxon>Azomonas</taxon>
    </lineage>
</organism>
<feature type="domain" description="VOC" evidence="1">
    <location>
        <begin position="5"/>
        <end position="119"/>
    </location>
</feature>
<keyword evidence="3" id="KW-1185">Reference proteome</keyword>
<reference evidence="2 3" key="1">
    <citation type="submission" date="2020-08" db="EMBL/GenBank/DDBJ databases">
        <title>Genomic Encyclopedia of Type Strains, Phase III (KMG-III): the genomes of soil and plant-associated and newly described type strains.</title>
        <authorList>
            <person name="Whitman W."/>
        </authorList>
    </citation>
    <scope>NUCLEOTIDE SEQUENCE [LARGE SCALE GENOMIC DNA]</scope>
    <source>
        <strain evidence="2 3">CECT 4462</strain>
    </source>
</reference>
<dbReference type="GO" id="GO:0016829">
    <property type="term" value="F:lyase activity"/>
    <property type="evidence" value="ECO:0007669"/>
    <property type="project" value="UniProtKB-KW"/>
</dbReference>
<accession>A0A839T2M1</accession>
<name>A0A839T2M1_AZOMA</name>
<keyword evidence="2" id="KW-0456">Lyase</keyword>
<protein>
    <submittedName>
        <fullName evidence="2">Catechol 2,3-dioxygenase-like lactoylglutathione lyase family enzyme</fullName>
    </submittedName>
</protein>
<gene>
    <name evidence="2" type="ORF">FHR87_002059</name>
</gene>
<keyword evidence="2" id="KW-0223">Dioxygenase</keyword>
<dbReference type="PROSITE" id="PS51819">
    <property type="entry name" value="VOC"/>
    <property type="match status" value="1"/>
</dbReference>